<reference evidence="1 2" key="1">
    <citation type="submission" date="2016-11" db="EMBL/GenBank/DDBJ databases">
        <authorList>
            <person name="Jaros S."/>
            <person name="Januszkiewicz K."/>
            <person name="Wedrychowicz H."/>
        </authorList>
    </citation>
    <scope>NUCLEOTIDE SEQUENCE [LARGE SCALE GENOMIC DNA]</scope>
    <source>
        <strain evidence="1 2">DSM 43832</strain>
    </source>
</reference>
<keyword evidence="2" id="KW-1185">Reference proteome</keyword>
<accession>A0A1M6PJ25</accession>
<dbReference type="STRING" id="1848.SAMN05443637_102297"/>
<protein>
    <submittedName>
        <fullName evidence="1">Uncharacterized protein</fullName>
    </submittedName>
</protein>
<evidence type="ECO:0000313" key="2">
    <source>
        <dbReference type="Proteomes" id="UP000184363"/>
    </source>
</evidence>
<dbReference type="RefSeq" id="WP_143171954.1">
    <property type="nucleotide sequence ID" value="NZ_CALGVN010000036.1"/>
</dbReference>
<gene>
    <name evidence="1" type="ORF">SAMN05443637_102297</name>
</gene>
<evidence type="ECO:0000313" key="1">
    <source>
        <dbReference type="EMBL" id="SHK07936.1"/>
    </source>
</evidence>
<dbReference type="EMBL" id="FRAP01000002">
    <property type="protein sequence ID" value="SHK07936.1"/>
    <property type="molecule type" value="Genomic_DNA"/>
</dbReference>
<name>A0A1M6PJ25_PSETH</name>
<organism evidence="1 2">
    <name type="scientific">Pseudonocardia thermophila</name>
    <dbReference type="NCBI Taxonomy" id="1848"/>
    <lineage>
        <taxon>Bacteria</taxon>
        <taxon>Bacillati</taxon>
        <taxon>Actinomycetota</taxon>
        <taxon>Actinomycetes</taxon>
        <taxon>Pseudonocardiales</taxon>
        <taxon>Pseudonocardiaceae</taxon>
        <taxon>Pseudonocardia</taxon>
    </lineage>
</organism>
<sequence length="68" mass="7674">MAFVRGHARATGWVKAHIRAPNRAVDGQLALLPALLPPLDERIPRQLTLEHVRAHRKRRRRRAPAGSS</sequence>
<dbReference type="Proteomes" id="UP000184363">
    <property type="component" value="Unassembled WGS sequence"/>
</dbReference>
<dbReference type="AlphaFoldDB" id="A0A1M6PJ25"/>
<proteinExistence type="predicted"/>